<reference evidence="2" key="1">
    <citation type="submission" date="2014-11" db="EMBL/GenBank/DDBJ databases">
        <authorList>
            <person name="Amaro Gonzalez C."/>
        </authorList>
    </citation>
    <scope>NUCLEOTIDE SEQUENCE</scope>
</reference>
<proteinExistence type="predicted"/>
<dbReference type="EMBL" id="GBXM01055832">
    <property type="protein sequence ID" value="JAH52745.1"/>
    <property type="molecule type" value="Transcribed_RNA"/>
</dbReference>
<accession>A0A0E9TIN6</accession>
<name>A0A0E9TIN6_ANGAN</name>
<evidence type="ECO:0000313" key="2">
    <source>
        <dbReference type="EMBL" id="JAH52745.1"/>
    </source>
</evidence>
<protein>
    <submittedName>
        <fullName evidence="2">Uncharacterized protein</fullName>
    </submittedName>
</protein>
<organism evidence="2">
    <name type="scientific">Anguilla anguilla</name>
    <name type="common">European freshwater eel</name>
    <name type="synonym">Muraena anguilla</name>
    <dbReference type="NCBI Taxonomy" id="7936"/>
    <lineage>
        <taxon>Eukaryota</taxon>
        <taxon>Metazoa</taxon>
        <taxon>Chordata</taxon>
        <taxon>Craniata</taxon>
        <taxon>Vertebrata</taxon>
        <taxon>Euteleostomi</taxon>
        <taxon>Actinopterygii</taxon>
        <taxon>Neopterygii</taxon>
        <taxon>Teleostei</taxon>
        <taxon>Anguilliformes</taxon>
        <taxon>Anguillidae</taxon>
        <taxon>Anguilla</taxon>
    </lineage>
</organism>
<evidence type="ECO:0000256" key="1">
    <source>
        <dbReference type="SAM" id="MobiDB-lite"/>
    </source>
</evidence>
<feature type="region of interest" description="Disordered" evidence="1">
    <location>
        <begin position="1"/>
        <end position="22"/>
    </location>
</feature>
<dbReference type="AlphaFoldDB" id="A0A0E9TIN6"/>
<sequence length="22" mass="2444">MLTMLGDTSWKSLPAIGKPRLK</sequence>
<reference evidence="2" key="2">
    <citation type="journal article" date="2015" name="Fish Shellfish Immunol.">
        <title>Early steps in the European eel (Anguilla anguilla)-Vibrio vulnificus interaction in the gills: Role of the RtxA13 toxin.</title>
        <authorList>
            <person name="Callol A."/>
            <person name="Pajuelo D."/>
            <person name="Ebbesson L."/>
            <person name="Teles M."/>
            <person name="MacKenzie S."/>
            <person name="Amaro C."/>
        </authorList>
    </citation>
    <scope>NUCLEOTIDE SEQUENCE</scope>
</reference>